<dbReference type="EMBL" id="AP018248">
    <property type="protein sequence ID" value="BAZ02066.1"/>
    <property type="molecule type" value="Genomic_DNA"/>
</dbReference>
<name>A0A1Z4N8L1_9CYAN</name>
<sequence>MKRGKGAGSREQGGEIEPERAEDTLHEQPMFRFSTRRYAVSIARAQALRHLCQLKLKAIYGECCKNTSRPHPLTPSPAGEGELNLLLPSPCGRGAGGEGETLHKSGFHVKLTPMALRSLHAGGKGLFPLLPAPFPPAFSS</sequence>
<feature type="region of interest" description="Disordered" evidence="1">
    <location>
        <begin position="71"/>
        <end position="99"/>
    </location>
</feature>
<proteinExistence type="predicted"/>
<accession>A0A1Z4N8L1</accession>
<evidence type="ECO:0000313" key="3">
    <source>
        <dbReference type="Proteomes" id="UP000218785"/>
    </source>
</evidence>
<evidence type="ECO:0000313" key="2">
    <source>
        <dbReference type="EMBL" id="BAZ02066.1"/>
    </source>
</evidence>
<organism evidence="2 3">
    <name type="scientific">Tolypothrix tenuis PCC 7101</name>
    <dbReference type="NCBI Taxonomy" id="231146"/>
    <lineage>
        <taxon>Bacteria</taxon>
        <taxon>Bacillati</taxon>
        <taxon>Cyanobacteriota</taxon>
        <taxon>Cyanophyceae</taxon>
        <taxon>Nostocales</taxon>
        <taxon>Tolypothrichaceae</taxon>
        <taxon>Tolypothrix</taxon>
    </lineage>
</organism>
<dbReference type="Proteomes" id="UP000218785">
    <property type="component" value="Chromosome"/>
</dbReference>
<protein>
    <submittedName>
        <fullName evidence="2">Uncharacterized protein</fullName>
    </submittedName>
</protein>
<keyword evidence="3" id="KW-1185">Reference proteome</keyword>
<feature type="compositionally biased region" description="Basic and acidic residues" evidence="1">
    <location>
        <begin position="17"/>
        <end position="26"/>
    </location>
</feature>
<dbReference type="KEGG" id="ttq:NIES37_60740"/>
<gene>
    <name evidence="2" type="ORF">NIES37_60740</name>
</gene>
<feature type="region of interest" description="Disordered" evidence="1">
    <location>
        <begin position="1"/>
        <end position="28"/>
    </location>
</feature>
<evidence type="ECO:0000256" key="1">
    <source>
        <dbReference type="SAM" id="MobiDB-lite"/>
    </source>
</evidence>
<reference evidence="2 3" key="1">
    <citation type="submission" date="2017-06" db="EMBL/GenBank/DDBJ databases">
        <title>Genome sequencing of cyanobaciteial culture collection at National Institute for Environmental Studies (NIES).</title>
        <authorList>
            <person name="Hirose Y."/>
            <person name="Shimura Y."/>
            <person name="Fujisawa T."/>
            <person name="Nakamura Y."/>
            <person name="Kawachi M."/>
        </authorList>
    </citation>
    <scope>NUCLEOTIDE SEQUENCE [LARGE SCALE GENOMIC DNA]</scope>
    <source>
        <strain evidence="2 3">NIES-37</strain>
    </source>
</reference>
<dbReference type="AlphaFoldDB" id="A0A1Z4N8L1"/>